<dbReference type="EMBL" id="JTHE03000091">
    <property type="protein sequence ID" value="MCM1984302.1"/>
    <property type="molecule type" value="Genomic_DNA"/>
</dbReference>
<sequence>MGCPSQLLTASLPLHRELGMPLLADAIAGDVGSTQGFEDAREPFTQKSGTNCGERGPG</sequence>
<evidence type="ECO:0000313" key="2">
    <source>
        <dbReference type="EMBL" id="MCM1984302.1"/>
    </source>
</evidence>
<dbReference type="RefSeq" id="WP_166276070.1">
    <property type="nucleotide sequence ID" value="NZ_JTHE03000091.1"/>
</dbReference>
<keyword evidence="3" id="KW-1185">Reference proteome</keyword>
<organism evidence="2 3">
    <name type="scientific">Lyngbya confervoides BDU141951</name>
    <dbReference type="NCBI Taxonomy" id="1574623"/>
    <lineage>
        <taxon>Bacteria</taxon>
        <taxon>Bacillati</taxon>
        <taxon>Cyanobacteriota</taxon>
        <taxon>Cyanophyceae</taxon>
        <taxon>Oscillatoriophycideae</taxon>
        <taxon>Oscillatoriales</taxon>
        <taxon>Microcoleaceae</taxon>
        <taxon>Lyngbya</taxon>
    </lineage>
</organism>
<feature type="region of interest" description="Disordered" evidence="1">
    <location>
        <begin position="33"/>
        <end position="58"/>
    </location>
</feature>
<dbReference type="Proteomes" id="UP000031561">
    <property type="component" value="Unassembled WGS sequence"/>
</dbReference>
<dbReference type="AlphaFoldDB" id="A0ABD4T6D7"/>
<gene>
    <name evidence="2" type="ORF">QQ91_0015880</name>
</gene>
<name>A0ABD4T6D7_9CYAN</name>
<proteinExistence type="predicted"/>
<protein>
    <submittedName>
        <fullName evidence="2">Uncharacterized protein</fullName>
    </submittedName>
</protein>
<evidence type="ECO:0000313" key="3">
    <source>
        <dbReference type="Proteomes" id="UP000031561"/>
    </source>
</evidence>
<evidence type="ECO:0000256" key="1">
    <source>
        <dbReference type="SAM" id="MobiDB-lite"/>
    </source>
</evidence>
<comment type="caution">
    <text evidence="2">The sequence shown here is derived from an EMBL/GenBank/DDBJ whole genome shotgun (WGS) entry which is preliminary data.</text>
</comment>
<accession>A0ABD4T6D7</accession>
<reference evidence="2 3" key="1">
    <citation type="journal article" date="2015" name="Genome Announc.">
        <title>Draft Genome Sequence of Filamentous Marine Cyanobacterium Lyngbya confervoides Strain BDU141951.</title>
        <authorList>
            <person name="Chandrababunaidu M.M."/>
            <person name="Sen D."/>
            <person name="Tripathy S."/>
        </authorList>
    </citation>
    <scope>NUCLEOTIDE SEQUENCE [LARGE SCALE GENOMIC DNA]</scope>
    <source>
        <strain evidence="2 3">BDU141951</strain>
    </source>
</reference>